<evidence type="ECO:0000259" key="7">
    <source>
        <dbReference type="PROSITE" id="PS50115"/>
    </source>
</evidence>
<dbReference type="HOGENOM" id="CLU_016029_1_0_1"/>
<evidence type="ECO:0000259" key="6">
    <source>
        <dbReference type="PROSITE" id="PS50003"/>
    </source>
</evidence>
<keyword evidence="1" id="KW-0479">Metal-binding</keyword>
<dbReference type="STRING" id="29760.F6HG00"/>
<dbReference type="SMART" id="SM00233">
    <property type="entry name" value="PH"/>
    <property type="match status" value="1"/>
</dbReference>
<dbReference type="Pfam" id="PF16746">
    <property type="entry name" value="BAR_3"/>
    <property type="match status" value="1"/>
</dbReference>
<protein>
    <recommendedName>
        <fullName evidence="10">ADP-ribosylation factor GTPase-activating protein AGD4</fullName>
    </recommendedName>
</protein>
<dbReference type="InterPro" id="IPR037278">
    <property type="entry name" value="ARFGAP/RecO"/>
</dbReference>
<dbReference type="GO" id="GO:0008270">
    <property type="term" value="F:zinc ion binding"/>
    <property type="evidence" value="ECO:0007669"/>
    <property type="project" value="UniProtKB-KW"/>
</dbReference>
<dbReference type="InterPro" id="IPR004148">
    <property type="entry name" value="BAR_dom"/>
</dbReference>
<keyword evidence="9" id="KW-1185">Reference proteome</keyword>
<dbReference type="InterPro" id="IPR001164">
    <property type="entry name" value="ArfGAP_dom"/>
</dbReference>
<evidence type="ECO:0000256" key="2">
    <source>
        <dbReference type="ARBA" id="ARBA00022771"/>
    </source>
</evidence>
<evidence type="ECO:0000256" key="3">
    <source>
        <dbReference type="ARBA" id="ARBA00022833"/>
    </source>
</evidence>
<dbReference type="CDD" id="cd08204">
    <property type="entry name" value="ArfGap"/>
    <property type="match status" value="1"/>
</dbReference>
<dbReference type="InterPro" id="IPR001849">
    <property type="entry name" value="PH_domain"/>
</dbReference>
<dbReference type="SMART" id="SM00105">
    <property type="entry name" value="ArfGap"/>
    <property type="match status" value="1"/>
</dbReference>
<dbReference type="GO" id="GO:0005737">
    <property type="term" value="C:cytoplasm"/>
    <property type="evidence" value="ECO:0007669"/>
    <property type="project" value="InterPro"/>
</dbReference>
<evidence type="ECO:0000256" key="4">
    <source>
        <dbReference type="PROSITE-ProRule" id="PRU00288"/>
    </source>
</evidence>
<dbReference type="PaxDb" id="29760-VIT_01s0010g01480.t01"/>
<dbReference type="GO" id="GO:0005096">
    <property type="term" value="F:GTPase activator activity"/>
    <property type="evidence" value="ECO:0007669"/>
    <property type="project" value="InterPro"/>
</dbReference>
<dbReference type="InParanoid" id="F6HG00"/>
<feature type="domain" description="PH" evidence="6">
    <location>
        <begin position="442"/>
        <end position="576"/>
    </location>
</feature>
<feature type="chain" id="PRO_5012836168" description="ADP-ribosylation factor GTPase-activating protein AGD4" evidence="5">
    <location>
        <begin position="16"/>
        <end position="716"/>
    </location>
</feature>
<reference evidence="9" key="1">
    <citation type="journal article" date="2007" name="Nature">
        <title>The grapevine genome sequence suggests ancestral hexaploidization in major angiosperm phyla.</title>
        <authorList>
            <consortium name="The French-Italian Public Consortium for Grapevine Genome Characterization."/>
            <person name="Jaillon O."/>
            <person name="Aury J.-M."/>
            <person name="Noel B."/>
            <person name="Policriti A."/>
            <person name="Clepet C."/>
            <person name="Casagrande A."/>
            <person name="Choisne N."/>
            <person name="Aubourg S."/>
            <person name="Vitulo N."/>
            <person name="Jubin C."/>
            <person name="Vezzi A."/>
            <person name="Legeai F."/>
            <person name="Hugueney P."/>
            <person name="Dasilva C."/>
            <person name="Horner D."/>
            <person name="Mica E."/>
            <person name="Jublot D."/>
            <person name="Poulain J."/>
            <person name="Bruyere C."/>
            <person name="Billault A."/>
            <person name="Segurens B."/>
            <person name="Gouyvenoux M."/>
            <person name="Ugarte E."/>
            <person name="Cattonaro F."/>
            <person name="Anthouard V."/>
            <person name="Vico V."/>
            <person name="Del Fabbro C."/>
            <person name="Alaux M."/>
            <person name="Di Gaspero G."/>
            <person name="Dumas V."/>
            <person name="Felice N."/>
            <person name="Paillard S."/>
            <person name="Juman I."/>
            <person name="Moroldo M."/>
            <person name="Scalabrin S."/>
            <person name="Canaguier A."/>
            <person name="Le Clainche I."/>
            <person name="Malacrida G."/>
            <person name="Durand E."/>
            <person name="Pesole G."/>
            <person name="Laucou V."/>
            <person name="Chatelet P."/>
            <person name="Merdinoglu D."/>
            <person name="Delledonne M."/>
            <person name="Pezzotti M."/>
            <person name="Lecharny A."/>
            <person name="Scarpelli C."/>
            <person name="Artiguenave F."/>
            <person name="Pe M.E."/>
            <person name="Valle G."/>
            <person name="Morgante M."/>
            <person name="Caboche M."/>
            <person name="Adam-Blondon A.-F."/>
            <person name="Weissenbach J."/>
            <person name="Quetier F."/>
            <person name="Wincker P."/>
        </authorList>
    </citation>
    <scope>NUCLEOTIDE SEQUENCE [LARGE SCALE GENOMIC DNA]</scope>
    <source>
        <strain evidence="9">cv. Pinot noir / PN40024</strain>
    </source>
</reference>
<dbReference type="CDD" id="cd09272">
    <property type="entry name" value="RNase_HI_RT_Ty1"/>
    <property type="match status" value="1"/>
</dbReference>
<evidence type="ECO:0000256" key="1">
    <source>
        <dbReference type="ARBA" id="ARBA00022723"/>
    </source>
</evidence>
<dbReference type="InterPro" id="IPR011993">
    <property type="entry name" value="PH-like_dom_sf"/>
</dbReference>
<dbReference type="SUPFAM" id="SSF56672">
    <property type="entry name" value="DNA/RNA polymerases"/>
    <property type="match status" value="1"/>
</dbReference>
<dbReference type="PRINTS" id="PR00405">
    <property type="entry name" value="REVINTRACTNG"/>
</dbReference>
<dbReference type="SMART" id="SM00721">
    <property type="entry name" value="BAR"/>
    <property type="match status" value="1"/>
</dbReference>
<dbReference type="SUPFAM" id="SSF103657">
    <property type="entry name" value="BAR/IMD domain-like"/>
    <property type="match status" value="1"/>
</dbReference>
<dbReference type="InterPro" id="IPR045258">
    <property type="entry name" value="ACAP1/2/3-like"/>
</dbReference>
<dbReference type="PANTHER" id="PTHR23180:SF244">
    <property type="entry name" value="ADP-RIBOSYLATION FACTOR GTPASE-ACTIVATING PROTEIN AGD2"/>
    <property type="match status" value="1"/>
</dbReference>
<dbReference type="eggNOG" id="KOG0521">
    <property type="taxonomic scope" value="Eukaryota"/>
</dbReference>
<dbReference type="InterPro" id="IPR043502">
    <property type="entry name" value="DNA/RNA_pol_sf"/>
</dbReference>
<keyword evidence="5" id="KW-0732">Signal</keyword>
<organism evidence="8 9">
    <name type="scientific">Vitis vinifera</name>
    <name type="common">Grape</name>
    <dbReference type="NCBI Taxonomy" id="29760"/>
    <lineage>
        <taxon>Eukaryota</taxon>
        <taxon>Viridiplantae</taxon>
        <taxon>Streptophyta</taxon>
        <taxon>Embryophyta</taxon>
        <taxon>Tracheophyta</taxon>
        <taxon>Spermatophyta</taxon>
        <taxon>Magnoliopsida</taxon>
        <taxon>eudicotyledons</taxon>
        <taxon>Gunneridae</taxon>
        <taxon>Pentapetalae</taxon>
        <taxon>rosids</taxon>
        <taxon>Vitales</taxon>
        <taxon>Vitaceae</taxon>
        <taxon>Viteae</taxon>
        <taxon>Vitis</taxon>
    </lineage>
</organism>
<dbReference type="PROSITE" id="PS50003">
    <property type="entry name" value="PH_DOMAIN"/>
    <property type="match status" value="1"/>
</dbReference>
<dbReference type="SUPFAM" id="SSF50729">
    <property type="entry name" value="PH domain-like"/>
    <property type="match status" value="1"/>
</dbReference>
<accession>F6HG00</accession>
<dbReference type="PANTHER" id="PTHR23180">
    <property type="entry name" value="CENTAURIN/ARF"/>
    <property type="match status" value="1"/>
</dbReference>
<dbReference type="CDD" id="cd13250">
    <property type="entry name" value="PH_ACAP"/>
    <property type="match status" value="1"/>
</dbReference>
<feature type="domain" description="Arf-GAP" evidence="7">
    <location>
        <begin position="623"/>
        <end position="706"/>
    </location>
</feature>
<evidence type="ECO:0000313" key="8">
    <source>
        <dbReference type="EMBL" id="CCB51193.1"/>
    </source>
</evidence>
<evidence type="ECO:0008006" key="10">
    <source>
        <dbReference type="Google" id="ProtNLM"/>
    </source>
</evidence>
<dbReference type="EMBL" id="FN595754">
    <property type="protein sequence ID" value="CCB51193.1"/>
    <property type="molecule type" value="Genomic_DNA"/>
</dbReference>
<dbReference type="eggNOG" id="KOG0017">
    <property type="taxonomic scope" value="Eukaryota"/>
</dbReference>
<keyword evidence="2 4" id="KW-0863">Zinc-finger</keyword>
<dbReference type="FunCoup" id="F6HG00">
    <property type="interactions" value="2732"/>
</dbReference>
<name>F6HG00_VITVI</name>
<proteinExistence type="predicted"/>
<evidence type="ECO:0000313" key="9">
    <source>
        <dbReference type="Proteomes" id="UP000009183"/>
    </source>
</evidence>
<evidence type="ECO:0000256" key="5">
    <source>
        <dbReference type="SAM" id="SignalP"/>
    </source>
</evidence>
<dbReference type="PROSITE" id="PS50115">
    <property type="entry name" value="ARFGAP"/>
    <property type="match status" value="1"/>
</dbReference>
<dbReference type="InterPro" id="IPR027267">
    <property type="entry name" value="AH/BAR_dom_sf"/>
</dbReference>
<dbReference type="Pfam" id="PF00169">
    <property type="entry name" value="PH"/>
    <property type="match status" value="1"/>
</dbReference>
<keyword evidence="3" id="KW-0862">Zinc</keyword>
<dbReference type="Gene3D" id="1.20.1270.60">
    <property type="entry name" value="Arfaptin homology (AH) domain/BAR domain"/>
    <property type="match status" value="1"/>
</dbReference>
<dbReference type="SUPFAM" id="SSF57863">
    <property type="entry name" value="ArfGap/RecO-like zinc finger"/>
    <property type="match status" value="1"/>
</dbReference>
<dbReference type="ExpressionAtlas" id="F6HG00">
    <property type="expression patterns" value="baseline and differential"/>
</dbReference>
<dbReference type="Pfam" id="PF01412">
    <property type="entry name" value="ArfGap"/>
    <property type="match status" value="1"/>
</dbReference>
<dbReference type="Gene3D" id="1.10.220.150">
    <property type="entry name" value="Arf GTPase activating protein"/>
    <property type="match status" value="1"/>
</dbReference>
<sequence length="716" mass="81669">MYLLISGIKLVCTLSFTFEGNSESATHRHTKERTMAANFIRLDDSPMFMKQSPCDSHWDVVIRILRYIKSTPDQGVLYENRGHIQVVGYTDADWAGSPTDRRSTSGYCVFIGGNLISWKSKKQDVVARSSAEAEYRAMTLATCELIWLKHLLRELRFGKDEQMKLICDNQTALHIASNPVFHERTKHIEVDCHFIREKIASRCVAISFVNSNDQLADIFTKSLRGPVLSKFITAFRELATYKELLRSQVEHVLLDRLMHFITVDLHDAKESRKRFDKAIHAYDQSREKFVSLKKGTREDIVAELEEDLQNSKSSFERSRFNLVNSLVKIEAKKKYEFLESFSAIMDAHLRYFKLGYDLLSQLEPFIHQVLTYAQQSKELANIEQDKLAKRIQAFRTQTELESLKASTNMEASRHASGIHAVGMSSYKNIEAIMQSTTKGEVQTIKQGYLLKRSSSLRGDWKRRFFVLDSQGTLYYYRNKGTKSMGSQPNYSAGSMEHNSSMFSRFRSKHNKASLLNEENLGCHTVDLRTSTIKIDAEDSDLRLCFRIISPAKTYTLQAENGADRMDWINKITGVIASLLNSHILQQPHPGTKLLDNNDSAISAYDVRSLNGLPEDDLKVNQADNVSKVLREIPGNDLCAECSAPEPDWASLNLGILLCIECSGVHRNLGVHVSKVRSITLDVKVWEPPILDLFRTLGNTYCNSIWEELLLLQKERY</sequence>
<dbReference type="Proteomes" id="UP000009183">
    <property type="component" value="Chromosome 1"/>
</dbReference>
<dbReference type="AlphaFoldDB" id="F6HG00"/>
<dbReference type="InterPro" id="IPR038508">
    <property type="entry name" value="ArfGAP_dom_sf"/>
</dbReference>
<gene>
    <name evidence="8" type="ordered locus">VIT_01s0010g01480</name>
</gene>
<feature type="signal peptide" evidence="5">
    <location>
        <begin position="1"/>
        <end position="15"/>
    </location>
</feature>
<dbReference type="Gene3D" id="2.30.29.30">
    <property type="entry name" value="Pleckstrin-homology domain (PH domain)/Phosphotyrosine-binding domain (PTB)"/>
    <property type="match status" value="1"/>
</dbReference>